<dbReference type="InterPro" id="IPR027417">
    <property type="entry name" value="P-loop_NTPase"/>
</dbReference>
<comment type="function">
    <text evidence="5">Catalyzes the reversible transfer of the terminal phosphate group between ATP and AMP. Plays an important role in cellular energy homeostasis and in adenine nucleotide metabolism.</text>
</comment>
<dbReference type="AlphaFoldDB" id="A0A8J7S7F4"/>
<feature type="binding site" evidence="5">
    <location>
        <position position="127"/>
    </location>
    <ligand>
        <name>ATP</name>
        <dbReference type="ChEBI" id="CHEBI:30616"/>
    </ligand>
</feature>
<evidence type="ECO:0000256" key="1">
    <source>
        <dbReference type="ARBA" id="ARBA00022679"/>
    </source>
</evidence>
<comment type="domain">
    <text evidence="5">Consists of three domains, a large central CORE domain and two small peripheral domains, NMPbind and LID, which undergo movements during catalysis. The LID domain closes over the site of phosphoryl transfer upon ATP binding. Assembling and dissambling the active center during each catalytic cycle provides an effective means to prevent ATP hydrolysis.</text>
</comment>
<keyword evidence="2 5" id="KW-0545">Nucleotide biosynthesis</keyword>
<dbReference type="UniPathway" id="UPA00588">
    <property type="reaction ID" value="UER00649"/>
</dbReference>
<comment type="subunit">
    <text evidence="5 7">Monomer.</text>
</comment>
<protein>
    <recommendedName>
        <fullName evidence="5 7">Adenylate kinase</fullName>
        <shortName evidence="5">AK</shortName>
        <ecNumber evidence="5 7">2.7.4.3</ecNumber>
    </recommendedName>
    <alternativeName>
        <fullName evidence="5">ATP-AMP transphosphorylase</fullName>
    </alternativeName>
    <alternativeName>
        <fullName evidence="5">ATP:AMP phosphotransferase</fullName>
    </alternativeName>
    <alternativeName>
        <fullName evidence="5">Adenylate monophosphate kinase</fullName>
    </alternativeName>
</protein>
<feature type="region of interest" description="NMP" evidence="5">
    <location>
        <begin position="30"/>
        <end position="59"/>
    </location>
</feature>
<keyword evidence="1 5" id="KW-0808">Transferase</keyword>
<dbReference type="EMBL" id="JAFIDN010000002">
    <property type="protein sequence ID" value="MBP3191603.1"/>
    <property type="molecule type" value="Genomic_DNA"/>
</dbReference>
<keyword evidence="5" id="KW-0963">Cytoplasm</keyword>
<feature type="binding site" evidence="5">
    <location>
        <position position="170"/>
    </location>
    <ligand>
        <name>ATP</name>
        <dbReference type="ChEBI" id="CHEBI:30616"/>
    </ligand>
</feature>
<dbReference type="Proteomes" id="UP000673975">
    <property type="component" value="Unassembled WGS sequence"/>
</dbReference>
<dbReference type="NCBIfam" id="NF001381">
    <property type="entry name" value="PRK00279.1-3"/>
    <property type="match status" value="1"/>
</dbReference>
<evidence type="ECO:0000256" key="3">
    <source>
        <dbReference type="ARBA" id="ARBA00022741"/>
    </source>
</evidence>
<dbReference type="InterPro" id="IPR000850">
    <property type="entry name" value="Adenylat/UMP-CMP_kin"/>
</dbReference>
<evidence type="ECO:0000256" key="2">
    <source>
        <dbReference type="ARBA" id="ARBA00022727"/>
    </source>
</evidence>
<dbReference type="PANTHER" id="PTHR23359">
    <property type="entry name" value="NUCLEOTIDE KINASE"/>
    <property type="match status" value="1"/>
</dbReference>
<evidence type="ECO:0000256" key="6">
    <source>
        <dbReference type="RuleBase" id="RU003330"/>
    </source>
</evidence>
<comment type="caution">
    <text evidence="5">Lacks conserved residue(s) required for the propagation of feature annotation.</text>
</comment>
<feature type="binding site" evidence="5">
    <location>
        <position position="36"/>
    </location>
    <ligand>
        <name>AMP</name>
        <dbReference type="ChEBI" id="CHEBI:456215"/>
    </ligand>
</feature>
<comment type="pathway">
    <text evidence="5">Purine metabolism; AMP biosynthesis via salvage pathway; AMP from ADP: step 1/1.</text>
</comment>
<evidence type="ECO:0000256" key="7">
    <source>
        <dbReference type="RuleBase" id="RU003331"/>
    </source>
</evidence>
<dbReference type="HAMAP" id="MF_00235">
    <property type="entry name" value="Adenylate_kinase_Adk"/>
    <property type="match status" value="1"/>
</dbReference>
<gene>
    <name evidence="5" type="primary">adk</name>
    <name evidence="8" type="ORF">NATSA_02890</name>
</gene>
<proteinExistence type="inferred from homology"/>
<comment type="caution">
    <text evidence="8">The sequence shown here is derived from an EMBL/GenBank/DDBJ whole genome shotgun (WGS) entry which is preliminary data.</text>
</comment>
<reference evidence="8" key="1">
    <citation type="submission" date="2021-02" db="EMBL/GenBank/DDBJ databases">
        <title>Natronogracilivirga saccharolytica gen. nov. sp. nov. a new anaerobic, haloalkiliphilic carbohydrate-fermenting bacterium from soda lake and proposing of Cyclonatronumiaceae fam. nov. in the phylum Balneolaeota.</title>
        <authorList>
            <person name="Zhilina T.N."/>
            <person name="Sorokin D.Y."/>
            <person name="Zavarzina D.G."/>
            <person name="Toshchakov S.V."/>
            <person name="Kublanov I.V."/>
        </authorList>
    </citation>
    <scope>NUCLEOTIDE SEQUENCE</scope>
    <source>
        <strain evidence="8">Z-1702</strain>
    </source>
</reference>
<dbReference type="NCBIfam" id="NF011105">
    <property type="entry name" value="PRK14532.1"/>
    <property type="match status" value="1"/>
</dbReference>
<dbReference type="PRINTS" id="PR00094">
    <property type="entry name" value="ADENYLTKNASE"/>
</dbReference>
<evidence type="ECO:0000256" key="4">
    <source>
        <dbReference type="ARBA" id="ARBA00022777"/>
    </source>
</evidence>
<keyword evidence="5 7" id="KW-0067">ATP-binding</keyword>
<feature type="binding site" evidence="5">
    <location>
        <begin position="10"/>
        <end position="15"/>
    </location>
    <ligand>
        <name>ATP</name>
        <dbReference type="ChEBI" id="CHEBI:30616"/>
    </ligand>
</feature>
<dbReference type="GO" id="GO:0005524">
    <property type="term" value="F:ATP binding"/>
    <property type="evidence" value="ECO:0007669"/>
    <property type="project" value="UniProtKB-UniRule"/>
</dbReference>
<dbReference type="Gene3D" id="3.40.50.300">
    <property type="entry name" value="P-loop containing nucleotide triphosphate hydrolases"/>
    <property type="match status" value="1"/>
</dbReference>
<accession>A0A8J7S7F4</accession>
<evidence type="ECO:0000256" key="5">
    <source>
        <dbReference type="HAMAP-Rule" id="MF_00235"/>
    </source>
</evidence>
<dbReference type="NCBIfam" id="NF011100">
    <property type="entry name" value="PRK14527.1"/>
    <property type="match status" value="1"/>
</dbReference>
<dbReference type="GO" id="GO:0004017">
    <property type="term" value="F:AMP kinase activity"/>
    <property type="evidence" value="ECO:0007669"/>
    <property type="project" value="UniProtKB-UniRule"/>
</dbReference>
<feature type="binding site" evidence="5">
    <location>
        <position position="131"/>
    </location>
    <ligand>
        <name>AMP</name>
        <dbReference type="ChEBI" id="CHEBI:456215"/>
    </ligand>
</feature>
<feature type="binding site" evidence="5">
    <location>
        <position position="31"/>
    </location>
    <ligand>
        <name>AMP</name>
        <dbReference type="ChEBI" id="CHEBI:456215"/>
    </ligand>
</feature>
<dbReference type="PROSITE" id="PS00113">
    <property type="entry name" value="ADENYLATE_KINASE"/>
    <property type="match status" value="1"/>
</dbReference>
<dbReference type="CDD" id="cd01428">
    <property type="entry name" value="ADK"/>
    <property type="match status" value="1"/>
</dbReference>
<keyword evidence="9" id="KW-1185">Reference proteome</keyword>
<keyword evidence="3 5" id="KW-0547">Nucleotide-binding</keyword>
<comment type="subcellular location">
    <subcellularLocation>
        <location evidence="5 7">Cytoplasm</location>
    </subcellularLocation>
</comment>
<evidence type="ECO:0000313" key="8">
    <source>
        <dbReference type="EMBL" id="MBP3191603.1"/>
    </source>
</evidence>
<dbReference type="RefSeq" id="WP_210510256.1">
    <property type="nucleotide sequence ID" value="NZ_JAFIDN010000002.1"/>
</dbReference>
<dbReference type="SUPFAM" id="SSF52540">
    <property type="entry name" value="P-loop containing nucleoside triphosphate hydrolases"/>
    <property type="match status" value="1"/>
</dbReference>
<feature type="binding site" evidence="5">
    <location>
        <begin position="57"/>
        <end position="59"/>
    </location>
    <ligand>
        <name>AMP</name>
        <dbReference type="ChEBI" id="CHEBI:456215"/>
    </ligand>
</feature>
<dbReference type="NCBIfam" id="NF011104">
    <property type="entry name" value="PRK14531.1"/>
    <property type="match status" value="1"/>
</dbReference>
<feature type="binding site" evidence="5">
    <location>
        <position position="142"/>
    </location>
    <ligand>
        <name>AMP</name>
        <dbReference type="ChEBI" id="CHEBI:456215"/>
    </ligand>
</feature>
<dbReference type="InterPro" id="IPR033690">
    <property type="entry name" value="Adenylat_kinase_CS"/>
</dbReference>
<dbReference type="Pfam" id="PF00406">
    <property type="entry name" value="ADK"/>
    <property type="match status" value="1"/>
</dbReference>
<dbReference type="GO" id="GO:0044209">
    <property type="term" value="P:AMP salvage"/>
    <property type="evidence" value="ECO:0007669"/>
    <property type="project" value="UniProtKB-UniRule"/>
</dbReference>
<organism evidence="8 9">
    <name type="scientific">Natronogracilivirga saccharolytica</name>
    <dbReference type="NCBI Taxonomy" id="2812953"/>
    <lineage>
        <taxon>Bacteria</taxon>
        <taxon>Pseudomonadati</taxon>
        <taxon>Balneolota</taxon>
        <taxon>Balneolia</taxon>
        <taxon>Balneolales</taxon>
        <taxon>Cyclonatronaceae</taxon>
        <taxon>Natronogracilivirga</taxon>
    </lineage>
</organism>
<comment type="similarity">
    <text evidence="5 6">Belongs to the adenylate kinase family.</text>
</comment>
<dbReference type="GO" id="GO:0005737">
    <property type="term" value="C:cytoplasm"/>
    <property type="evidence" value="ECO:0007669"/>
    <property type="project" value="UniProtKB-SubCell"/>
</dbReference>
<feature type="binding site" evidence="5">
    <location>
        <position position="92"/>
    </location>
    <ligand>
        <name>AMP</name>
        <dbReference type="ChEBI" id="CHEBI:456215"/>
    </ligand>
</feature>
<evidence type="ECO:0000313" key="9">
    <source>
        <dbReference type="Proteomes" id="UP000673975"/>
    </source>
</evidence>
<feature type="binding site" evidence="5">
    <location>
        <begin position="85"/>
        <end position="88"/>
    </location>
    <ligand>
        <name>AMP</name>
        <dbReference type="ChEBI" id="CHEBI:456215"/>
    </ligand>
</feature>
<dbReference type="EC" id="2.7.4.3" evidence="5 7"/>
<keyword evidence="4 5" id="KW-0418">Kinase</keyword>
<comment type="catalytic activity">
    <reaction evidence="5 7">
        <text>AMP + ATP = 2 ADP</text>
        <dbReference type="Rhea" id="RHEA:12973"/>
        <dbReference type="ChEBI" id="CHEBI:30616"/>
        <dbReference type="ChEBI" id="CHEBI:456215"/>
        <dbReference type="ChEBI" id="CHEBI:456216"/>
        <dbReference type="EC" id="2.7.4.3"/>
    </reaction>
</comment>
<sequence>MRIIIFGPPGSGKGTQAKKIAAHFNISHLSTGNMFREAISQGTELGKLVESIIDQGHLVPDQTVVDLVEETIDKEEYNGGYIIDGFPRTVEQAVAFDNLLERRNESIDAFLSLHVPDEELVKRLLARGEGRSDDTEEKIRTRLDVYKKETAPVMDHYQQAGMFRSIDGTGTIDEIFERALSALPSK</sequence>
<name>A0A8J7S7F4_9BACT</name>